<proteinExistence type="predicted"/>
<keyword evidence="4" id="KW-0966">Cell projection</keyword>
<dbReference type="EMBL" id="QYYD01000004">
    <property type="protein sequence ID" value="RJF76606.1"/>
    <property type="molecule type" value="Genomic_DNA"/>
</dbReference>
<dbReference type="GO" id="GO:1902209">
    <property type="term" value="P:negative regulation of bacterial-type flagellum assembly"/>
    <property type="evidence" value="ECO:0007669"/>
    <property type="project" value="InterPro"/>
</dbReference>
<evidence type="ECO:0000256" key="3">
    <source>
        <dbReference type="ARBA" id="ARBA00022884"/>
    </source>
</evidence>
<evidence type="ECO:0000256" key="1">
    <source>
        <dbReference type="ARBA" id="ARBA00022491"/>
    </source>
</evidence>
<dbReference type="OrthoDB" id="8561314at2"/>
<dbReference type="GO" id="GO:0006402">
    <property type="term" value="P:mRNA catabolic process"/>
    <property type="evidence" value="ECO:0007669"/>
    <property type="project" value="InterPro"/>
</dbReference>
<gene>
    <name evidence="4" type="primary">flbT</name>
    <name evidence="4" type="ORF">D4Q52_05545</name>
</gene>
<dbReference type="GO" id="GO:0044781">
    <property type="term" value="P:bacterial-type flagellum organization"/>
    <property type="evidence" value="ECO:0007669"/>
    <property type="project" value="UniProtKB-KW"/>
</dbReference>
<evidence type="ECO:0000313" key="4">
    <source>
        <dbReference type="EMBL" id="RJF76606.1"/>
    </source>
</evidence>
<dbReference type="RefSeq" id="WP_119855551.1">
    <property type="nucleotide sequence ID" value="NZ_QYYD01000004.1"/>
</dbReference>
<reference evidence="4 5" key="1">
    <citation type="submission" date="2018-09" db="EMBL/GenBank/DDBJ databases">
        <title>Draft genome sequence of Rhodopseudomonas palustris 2.1.18.</title>
        <authorList>
            <person name="Robertson S.L."/>
            <person name="Meyer T.E."/>
            <person name="Kyndt J.A."/>
        </authorList>
    </citation>
    <scope>NUCLEOTIDE SEQUENCE [LARGE SCALE GENOMIC DNA]</scope>
    <source>
        <strain evidence="4 5">2.1.18</strain>
    </source>
</reference>
<name>A0A418VKD7_RHOPL</name>
<keyword evidence="2" id="KW-1005">Bacterial flagellum biogenesis</keyword>
<keyword evidence="4" id="KW-0282">Flagellum</keyword>
<keyword evidence="4" id="KW-0969">Cilium</keyword>
<keyword evidence="1" id="KW-0678">Repressor</keyword>
<keyword evidence="3" id="KW-0694">RNA-binding</keyword>
<dbReference type="InterPro" id="IPR009967">
    <property type="entry name" value="Flagellum_FlbT"/>
</dbReference>
<organism evidence="4 5">
    <name type="scientific">Rhodopseudomonas palustris</name>
    <dbReference type="NCBI Taxonomy" id="1076"/>
    <lineage>
        <taxon>Bacteria</taxon>
        <taxon>Pseudomonadati</taxon>
        <taxon>Pseudomonadota</taxon>
        <taxon>Alphaproteobacteria</taxon>
        <taxon>Hyphomicrobiales</taxon>
        <taxon>Nitrobacteraceae</taxon>
        <taxon>Rhodopseudomonas</taxon>
    </lineage>
</organism>
<dbReference type="GO" id="GO:0048027">
    <property type="term" value="F:mRNA 5'-UTR binding"/>
    <property type="evidence" value="ECO:0007669"/>
    <property type="project" value="InterPro"/>
</dbReference>
<evidence type="ECO:0000313" key="5">
    <source>
        <dbReference type="Proteomes" id="UP000285523"/>
    </source>
</evidence>
<accession>A0A418VKD7</accession>
<dbReference type="Proteomes" id="UP000285523">
    <property type="component" value="Unassembled WGS sequence"/>
</dbReference>
<dbReference type="NCBIfam" id="NF009432">
    <property type="entry name" value="PRK12791.1"/>
    <property type="match status" value="1"/>
</dbReference>
<comment type="caution">
    <text evidence="4">The sequence shown here is derived from an EMBL/GenBank/DDBJ whole genome shotgun (WGS) entry which is preliminary data.</text>
</comment>
<dbReference type="Pfam" id="PF07378">
    <property type="entry name" value="FlbT"/>
    <property type="match status" value="1"/>
</dbReference>
<sequence length="126" mass="14557">MPLRVELKPFERIVIGQSVITNSDSRTTFLIDGDAPIMREKDILTAESANTPVKRVYLCVQMMYLQNDIPAYQDLYLGFIKELLEAVPSFREPIESTSNLILSGQLYKALRELRPLIKREEELLQR</sequence>
<evidence type="ECO:0000256" key="2">
    <source>
        <dbReference type="ARBA" id="ARBA00022795"/>
    </source>
</evidence>
<dbReference type="AlphaFoldDB" id="A0A418VKD7"/>
<protein>
    <submittedName>
        <fullName evidence="4">Flagellar biosynthesis repressor FlbT</fullName>
    </submittedName>
</protein>